<evidence type="ECO:0000313" key="2">
    <source>
        <dbReference type="Proteomes" id="UP000681967"/>
    </source>
</evidence>
<sequence>MTIYALNDCLAVTQLAQKIKSKKSSSPTTTTCYEDVSDDEEIIYHG</sequence>
<dbReference type="Proteomes" id="UP000681967">
    <property type="component" value="Unassembled WGS sequence"/>
</dbReference>
<name>A0A8S2Y4Q4_9BILA</name>
<evidence type="ECO:0000313" key="1">
    <source>
        <dbReference type="EMBL" id="CAF4534593.1"/>
    </source>
</evidence>
<organism evidence="1 2">
    <name type="scientific">Rotaria magnacalcarata</name>
    <dbReference type="NCBI Taxonomy" id="392030"/>
    <lineage>
        <taxon>Eukaryota</taxon>
        <taxon>Metazoa</taxon>
        <taxon>Spiralia</taxon>
        <taxon>Gnathifera</taxon>
        <taxon>Rotifera</taxon>
        <taxon>Eurotatoria</taxon>
        <taxon>Bdelloidea</taxon>
        <taxon>Philodinida</taxon>
        <taxon>Philodinidae</taxon>
        <taxon>Rotaria</taxon>
    </lineage>
</organism>
<comment type="caution">
    <text evidence="1">The sequence shown here is derived from an EMBL/GenBank/DDBJ whole genome shotgun (WGS) entry which is preliminary data.</text>
</comment>
<gene>
    <name evidence="1" type="ORF">BYL167_LOCUS37444</name>
</gene>
<proteinExistence type="predicted"/>
<dbReference type="EMBL" id="CAJOBH010084811">
    <property type="protein sequence ID" value="CAF4534593.1"/>
    <property type="molecule type" value="Genomic_DNA"/>
</dbReference>
<accession>A0A8S2Y4Q4</accession>
<reference evidence="1" key="1">
    <citation type="submission" date="2021-02" db="EMBL/GenBank/DDBJ databases">
        <authorList>
            <person name="Nowell W R."/>
        </authorList>
    </citation>
    <scope>NUCLEOTIDE SEQUENCE</scope>
</reference>
<dbReference type="AlphaFoldDB" id="A0A8S2Y4Q4"/>
<protein>
    <submittedName>
        <fullName evidence="1">Uncharacterized protein</fullName>
    </submittedName>
</protein>
<feature type="non-terminal residue" evidence="1">
    <location>
        <position position="46"/>
    </location>
</feature>